<proteinExistence type="predicted"/>
<evidence type="ECO:0000313" key="2">
    <source>
        <dbReference type="EMBL" id="OGC81152.1"/>
    </source>
</evidence>
<dbReference type="Gene3D" id="2.40.320.10">
    <property type="entry name" value="Hypothetical Protein Pfu-838710-001"/>
    <property type="match status" value="1"/>
</dbReference>
<sequence length="224" mass="25411">MQAFEVEVKSLLGSVERAETLRRRMREIDAGTKLTSKNVQLNHYFVGGDLTMLPALLGGHLPPKALAKLQDLVSRAKDFSLRTREKDGTILLVLKASVGDDTSANGVARMEFEEGVTLSLAVLDELIQKANFRYQAKWSRQREEYLCRGVAVCLDKNAGYGWLAEFEKVVADETQVDAARKEIRTLIRECGVEELQQDRLERMFSFYNAHWPDYYGTDKIFTIA</sequence>
<gene>
    <name evidence="2" type="ORF">A2943_00670</name>
</gene>
<dbReference type="InterPro" id="IPR033469">
    <property type="entry name" value="CYTH-like_dom_sf"/>
</dbReference>
<dbReference type="PROSITE" id="PS51707">
    <property type="entry name" value="CYTH"/>
    <property type="match status" value="1"/>
</dbReference>
<evidence type="ECO:0000259" key="1">
    <source>
        <dbReference type="PROSITE" id="PS51707"/>
    </source>
</evidence>
<dbReference type="SMART" id="SM01118">
    <property type="entry name" value="CYTH"/>
    <property type="match status" value="1"/>
</dbReference>
<dbReference type="SUPFAM" id="SSF55154">
    <property type="entry name" value="CYTH-like phosphatases"/>
    <property type="match status" value="1"/>
</dbReference>
<organism evidence="2 3">
    <name type="scientific">Candidatus Adlerbacteria bacterium RIFCSPLOWO2_01_FULL_51_16</name>
    <dbReference type="NCBI Taxonomy" id="1797243"/>
    <lineage>
        <taxon>Bacteria</taxon>
        <taxon>Candidatus Adleribacteriota</taxon>
    </lineage>
</organism>
<comment type="caution">
    <text evidence="2">The sequence shown here is derived from an EMBL/GenBank/DDBJ whole genome shotgun (WGS) entry which is preliminary data.</text>
</comment>
<dbReference type="Pfam" id="PF01928">
    <property type="entry name" value="CYTH"/>
    <property type="match status" value="1"/>
</dbReference>
<dbReference type="InterPro" id="IPR023577">
    <property type="entry name" value="CYTH_domain"/>
</dbReference>
<protein>
    <recommendedName>
        <fullName evidence="1">CYTH domain-containing protein</fullName>
    </recommendedName>
</protein>
<accession>A0A1F4XHJ5</accession>
<name>A0A1F4XHJ5_9BACT</name>
<dbReference type="STRING" id="1797243.A2943_00670"/>
<evidence type="ECO:0000313" key="3">
    <source>
        <dbReference type="Proteomes" id="UP000176185"/>
    </source>
</evidence>
<dbReference type="EMBL" id="MEWX01000003">
    <property type="protein sequence ID" value="OGC81152.1"/>
    <property type="molecule type" value="Genomic_DNA"/>
</dbReference>
<feature type="domain" description="CYTH" evidence="1">
    <location>
        <begin position="3"/>
        <end position="210"/>
    </location>
</feature>
<dbReference type="Proteomes" id="UP000176185">
    <property type="component" value="Unassembled WGS sequence"/>
</dbReference>
<reference evidence="2 3" key="1">
    <citation type="journal article" date="2016" name="Nat. Commun.">
        <title>Thousands of microbial genomes shed light on interconnected biogeochemical processes in an aquifer system.</title>
        <authorList>
            <person name="Anantharaman K."/>
            <person name="Brown C.T."/>
            <person name="Hug L.A."/>
            <person name="Sharon I."/>
            <person name="Castelle C.J."/>
            <person name="Probst A.J."/>
            <person name="Thomas B.C."/>
            <person name="Singh A."/>
            <person name="Wilkins M.J."/>
            <person name="Karaoz U."/>
            <person name="Brodie E.L."/>
            <person name="Williams K.H."/>
            <person name="Hubbard S.S."/>
            <person name="Banfield J.F."/>
        </authorList>
    </citation>
    <scope>NUCLEOTIDE SEQUENCE [LARGE SCALE GENOMIC DNA]</scope>
</reference>
<dbReference type="AlphaFoldDB" id="A0A1F4XHJ5"/>